<dbReference type="RefSeq" id="XP_020061842.1">
    <property type="nucleotide sequence ID" value="XM_020206327.1"/>
</dbReference>
<keyword evidence="4" id="KW-1185">Reference proteome</keyword>
<dbReference type="EMBL" id="KV453918">
    <property type="protein sequence ID" value="ODV76720.1"/>
    <property type="molecule type" value="Genomic_DNA"/>
</dbReference>
<accession>A0A1E4SB20</accession>
<dbReference type="InterPro" id="IPR018170">
    <property type="entry name" value="Aldo/ket_reductase_CS"/>
</dbReference>
<dbReference type="InterPro" id="IPR020471">
    <property type="entry name" value="AKR"/>
</dbReference>
<dbReference type="GO" id="GO:0016616">
    <property type="term" value="F:oxidoreductase activity, acting on the CH-OH group of donors, NAD or NADP as acceptor"/>
    <property type="evidence" value="ECO:0007669"/>
    <property type="project" value="UniProtKB-ARBA"/>
</dbReference>
<dbReference type="PRINTS" id="PR00069">
    <property type="entry name" value="ALDKETRDTASE"/>
</dbReference>
<name>A0A1E4SB20_9ASCO</name>
<dbReference type="GeneID" id="30980464"/>
<gene>
    <name evidence="3" type="ORF">CANTADRAFT_150306</name>
</gene>
<dbReference type="SUPFAM" id="SSF51430">
    <property type="entry name" value="NAD(P)-linked oxidoreductase"/>
    <property type="match status" value="1"/>
</dbReference>
<dbReference type="Pfam" id="PF00248">
    <property type="entry name" value="Aldo_ket_red"/>
    <property type="match status" value="1"/>
</dbReference>
<dbReference type="STRING" id="984487.A0A1E4SB20"/>
<feature type="domain" description="NADP-dependent oxidoreductase" evidence="2">
    <location>
        <begin position="2"/>
        <end position="177"/>
    </location>
</feature>
<dbReference type="OrthoDB" id="416253at2759"/>
<dbReference type="Gene3D" id="3.20.20.100">
    <property type="entry name" value="NADP-dependent oxidoreductase domain"/>
    <property type="match status" value="1"/>
</dbReference>
<dbReference type="InterPro" id="IPR023210">
    <property type="entry name" value="NADP_OxRdtase_dom"/>
</dbReference>
<dbReference type="PROSITE" id="PS00062">
    <property type="entry name" value="ALDOKETO_REDUCTASE_2"/>
    <property type="match status" value="1"/>
</dbReference>
<evidence type="ECO:0000313" key="4">
    <source>
        <dbReference type="Proteomes" id="UP000094285"/>
    </source>
</evidence>
<organism evidence="3 4">
    <name type="scientific">Suhomyces tanzawaensis NRRL Y-17324</name>
    <dbReference type="NCBI Taxonomy" id="984487"/>
    <lineage>
        <taxon>Eukaryota</taxon>
        <taxon>Fungi</taxon>
        <taxon>Dikarya</taxon>
        <taxon>Ascomycota</taxon>
        <taxon>Saccharomycotina</taxon>
        <taxon>Pichiomycetes</taxon>
        <taxon>Debaryomycetaceae</taxon>
        <taxon>Suhomyces</taxon>
    </lineage>
</organism>
<dbReference type="PROSITE" id="PS00063">
    <property type="entry name" value="ALDOKETO_REDUCTASE_3"/>
    <property type="match status" value="1"/>
</dbReference>
<evidence type="ECO:0000313" key="3">
    <source>
        <dbReference type="EMBL" id="ODV76720.1"/>
    </source>
</evidence>
<protein>
    <submittedName>
        <fullName evidence="3">Aldo/keto reductase</fullName>
    </submittedName>
</protein>
<reference evidence="4" key="1">
    <citation type="submission" date="2016-05" db="EMBL/GenBank/DDBJ databases">
        <title>Comparative genomics of biotechnologically important yeasts.</title>
        <authorList>
            <consortium name="DOE Joint Genome Institute"/>
            <person name="Riley R."/>
            <person name="Haridas S."/>
            <person name="Wolfe K.H."/>
            <person name="Lopes M.R."/>
            <person name="Hittinger C.T."/>
            <person name="Goker M."/>
            <person name="Salamov A."/>
            <person name="Wisecaver J."/>
            <person name="Long T.M."/>
            <person name="Aerts A.L."/>
            <person name="Barry K."/>
            <person name="Choi C."/>
            <person name="Clum A."/>
            <person name="Coughlan A.Y."/>
            <person name="Deshpande S."/>
            <person name="Douglass A.P."/>
            <person name="Hanson S.J."/>
            <person name="Klenk H.-P."/>
            <person name="Labutti K."/>
            <person name="Lapidus A."/>
            <person name="Lindquist E."/>
            <person name="Lipzen A."/>
            <person name="Meier-Kolthoff J.P."/>
            <person name="Ohm R.A."/>
            <person name="Otillar R.P."/>
            <person name="Pangilinan J."/>
            <person name="Peng Y."/>
            <person name="Rokas A."/>
            <person name="Rosa C.A."/>
            <person name="Scheuner C."/>
            <person name="Sibirny A.A."/>
            <person name="Slot J.C."/>
            <person name="Stielow J.B."/>
            <person name="Sun H."/>
            <person name="Kurtzman C.P."/>
            <person name="Blackwell M."/>
            <person name="Grigoriev I.V."/>
            <person name="Jeffries T.W."/>
        </authorList>
    </citation>
    <scope>NUCLEOTIDE SEQUENCE [LARGE SCALE GENOMIC DNA]</scope>
    <source>
        <strain evidence="4">NRRL Y-17324</strain>
    </source>
</reference>
<sequence length="201" mass="22662">MHWPIALNPENKSHPFIPLLPSGKRDILLDWDFVEGYEELQKIHALGKAKSIGVSNFSVTNLKKLLADPRTKIRPVVNQVELHPYLPQHKLLAYAKQEDILLQAYSPLGSTDLPLLTDEVILELGKKYEVAPATILISWAVWRGTVVLPKSVTSSRIESNFNIVTLSDEDGKKIDNIHVNKGIQRLIMPEWSPVVVFDSNE</sequence>
<keyword evidence="1" id="KW-0560">Oxidoreductase</keyword>
<dbReference type="Proteomes" id="UP000094285">
    <property type="component" value="Unassembled WGS sequence"/>
</dbReference>
<evidence type="ECO:0000256" key="1">
    <source>
        <dbReference type="ARBA" id="ARBA00023002"/>
    </source>
</evidence>
<dbReference type="PANTHER" id="PTHR11732">
    <property type="entry name" value="ALDO/KETO REDUCTASE"/>
    <property type="match status" value="1"/>
</dbReference>
<dbReference type="AlphaFoldDB" id="A0A1E4SB20"/>
<evidence type="ECO:0000259" key="2">
    <source>
        <dbReference type="Pfam" id="PF00248"/>
    </source>
</evidence>
<proteinExistence type="predicted"/>
<dbReference type="InterPro" id="IPR036812">
    <property type="entry name" value="NAD(P)_OxRdtase_dom_sf"/>
</dbReference>